<gene>
    <name evidence="1" type="ORF">N3K66_004927</name>
</gene>
<comment type="caution">
    <text evidence="1">The sequence shown here is derived from an EMBL/GenBank/DDBJ whole genome shotgun (WGS) entry which is preliminary data.</text>
</comment>
<keyword evidence="2" id="KW-1185">Reference proteome</keyword>
<sequence>MTTIPDDENVNTPKYCAPKDKSCPYCGQAFTSSSLGRHLDLYIKPKNPKPPDGIHDVDEIRRLRGNITRRQPRTSLPRRETSTPLSTPRLGPRKDSLTQNNGYRLPKDAQFAVDSALNKFPLQSRLEANSVITDISEKEGDEASKRLAGQRMIGRQAAHKAQFDAKQKMVDVVDTARATELALREVLSSWRAAKQQLDANSTPFDFDPLSLDFPALTLQCLQPPPTLYSSTQHPTSTSWSVQCPGAREFEALRSYFRQHLSSWKESCVSATNDVVEDLTHPSSAGLAKRRSDMVRKAEQSAESLENQINEHLDSAYAVWETLPLPRQNELWVLELARGVGRKHKEAEKMKEEQRKLQQENANLKSQMEEFKRMQQPREFQMLSPATIPIEKDVFSIAFDQTFKGAGAPIFNMDDRDMDINNIITKSIERWKTVVTSNRSSSGMAAQKSLDGQPNHQGPDANSTCSQNPSQAPTPIQGQNPHQLPKRMSTTSTSGGASEQTSSSAANTGPPSVEENSELEPDQDADAEMEDDDSFAMMHPTQHSPMKHAAAAMQQQQQHQTLDVPRVRPMQQQRPAQQTDPRFLMSNGAASPVSRAAINMSRSMPNMNMTLSNNGLHGDMNMAMQGNHMYLE</sequence>
<evidence type="ECO:0000313" key="1">
    <source>
        <dbReference type="EMBL" id="KAI9900665.1"/>
    </source>
</evidence>
<organism evidence="1 2">
    <name type="scientific">Trichothecium roseum</name>
    <dbReference type="NCBI Taxonomy" id="47278"/>
    <lineage>
        <taxon>Eukaryota</taxon>
        <taxon>Fungi</taxon>
        <taxon>Dikarya</taxon>
        <taxon>Ascomycota</taxon>
        <taxon>Pezizomycotina</taxon>
        <taxon>Sordariomycetes</taxon>
        <taxon>Hypocreomycetidae</taxon>
        <taxon>Hypocreales</taxon>
        <taxon>Hypocreales incertae sedis</taxon>
        <taxon>Trichothecium</taxon>
    </lineage>
</organism>
<dbReference type="EMBL" id="CM047943">
    <property type="protein sequence ID" value="KAI9900665.1"/>
    <property type="molecule type" value="Genomic_DNA"/>
</dbReference>
<accession>A0ACC0V417</accession>
<reference evidence="1" key="1">
    <citation type="submission" date="2022-10" db="EMBL/GenBank/DDBJ databases">
        <title>Complete Genome of Trichothecium roseum strain YXFP-22015, a Plant Pathogen Isolated from Citrus.</title>
        <authorList>
            <person name="Wang Y."/>
            <person name="Zhu L."/>
        </authorList>
    </citation>
    <scope>NUCLEOTIDE SEQUENCE</scope>
    <source>
        <strain evidence="1">YXFP-22015</strain>
    </source>
</reference>
<proteinExistence type="predicted"/>
<protein>
    <submittedName>
        <fullName evidence="1">Uncharacterized protein</fullName>
    </submittedName>
</protein>
<dbReference type="Proteomes" id="UP001163324">
    <property type="component" value="Chromosome 4"/>
</dbReference>
<evidence type="ECO:0000313" key="2">
    <source>
        <dbReference type="Proteomes" id="UP001163324"/>
    </source>
</evidence>
<name>A0ACC0V417_9HYPO</name>